<protein>
    <recommendedName>
        <fullName evidence="3">Sugar phosphate isomerase/epimerase</fullName>
    </recommendedName>
</protein>
<evidence type="ECO:0000313" key="1">
    <source>
        <dbReference type="EMBL" id="CAG7612570.1"/>
    </source>
</evidence>
<organism evidence="1 2">
    <name type="scientific">Paenibacillus solanacearum</name>
    <dbReference type="NCBI Taxonomy" id="2048548"/>
    <lineage>
        <taxon>Bacteria</taxon>
        <taxon>Bacillati</taxon>
        <taxon>Bacillota</taxon>
        <taxon>Bacilli</taxon>
        <taxon>Bacillales</taxon>
        <taxon>Paenibacillaceae</taxon>
        <taxon>Paenibacillus</taxon>
    </lineage>
</organism>
<comment type="caution">
    <text evidence="1">The sequence shown here is derived from an EMBL/GenBank/DDBJ whole genome shotgun (WGS) entry which is preliminary data.</text>
</comment>
<dbReference type="RefSeq" id="WP_218091335.1">
    <property type="nucleotide sequence ID" value="NZ_CAJVAS010000004.1"/>
</dbReference>
<dbReference type="EMBL" id="CAJVAS010000004">
    <property type="protein sequence ID" value="CAG7612570.1"/>
    <property type="molecule type" value="Genomic_DNA"/>
</dbReference>
<evidence type="ECO:0008006" key="3">
    <source>
        <dbReference type="Google" id="ProtNLM"/>
    </source>
</evidence>
<proteinExistence type="predicted"/>
<accession>A0A916JXY7</accession>
<dbReference type="Proteomes" id="UP000693672">
    <property type="component" value="Unassembled WGS sequence"/>
</dbReference>
<dbReference type="AlphaFoldDB" id="A0A916JXY7"/>
<name>A0A916JXY7_9BACL</name>
<keyword evidence="2" id="KW-1185">Reference proteome</keyword>
<sequence>MNRFLIGQHGRFDESKYVRDFKPGFYGIEACLLENDQHVARLIEESAAQQFRVGIHYPLRAGRSKLRDALFMASADSVRRQAYDHIAGELDEMARLNPSYILFHYPKPVILDDRVDWTHWRFADPSEFVYESSYPLEEWEEKSEALFEWLTARGREYGFTPVLEFDALNHYVYATDLLERLLKKYPGIRLCLDTGRLFLQHKLDPFFDAAEVIRRYAVYADLIHLSNTRFTDRVETHHYPVLPELDPGDGWAPIAQYLGIVRERNPHVNILFEHRSDAITSEQLERCYTWVDELLNAKSGAQK</sequence>
<evidence type="ECO:0000313" key="2">
    <source>
        <dbReference type="Proteomes" id="UP000693672"/>
    </source>
</evidence>
<reference evidence="1" key="1">
    <citation type="submission" date="2021-06" db="EMBL/GenBank/DDBJ databases">
        <authorList>
            <person name="Criscuolo A."/>
        </authorList>
    </citation>
    <scope>NUCLEOTIDE SEQUENCE</scope>
    <source>
        <strain evidence="1">CIP111600</strain>
    </source>
</reference>
<gene>
    <name evidence="1" type="ORF">PAESOLCIP111_01547</name>
</gene>